<evidence type="ECO:0000313" key="1">
    <source>
        <dbReference type="EMBL" id="UXP30849.1"/>
    </source>
</evidence>
<evidence type="ECO:0008006" key="3">
    <source>
        <dbReference type="Google" id="ProtNLM"/>
    </source>
</evidence>
<keyword evidence="2" id="KW-1185">Reference proteome</keyword>
<dbReference type="EMBL" id="CP106679">
    <property type="protein sequence ID" value="UXP30849.1"/>
    <property type="molecule type" value="Genomic_DNA"/>
</dbReference>
<proteinExistence type="predicted"/>
<dbReference type="Proteomes" id="UP001065174">
    <property type="component" value="Chromosome"/>
</dbReference>
<dbReference type="RefSeq" id="WP_262308295.1">
    <property type="nucleotide sequence ID" value="NZ_CP106679.1"/>
</dbReference>
<gene>
    <name evidence="1" type="ORF">N6H18_10840</name>
</gene>
<evidence type="ECO:0000313" key="2">
    <source>
        <dbReference type="Proteomes" id="UP001065174"/>
    </source>
</evidence>
<organism evidence="1 2">
    <name type="scientific">Reichenbachiella agarivorans</name>
    <dbReference type="NCBI Taxonomy" id="2979464"/>
    <lineage>
        <taxon>Bacteria</taxon>
        <taxon>Pseudomonadati</taxon>
        <taxon>Bacteroidota</taxon>
        <taxon>Cytophagia</taxon>
        <taxon>Cytophagales</taxon>
        <taxon>Reichenbachiellaceae</taxon>
        <taxon>Reichenbachiella</taxon>
    </lineage>
</organism>
<protein>
    <recommendedName>
        <fullName evidence="3">MarR family transcriptional regulator</fullName>
    </recommendedName>
</protein>
<sequence>MSDHEYDVLDELYFLISFDELKNSVGMEDDEIRPVLDKLHKKGWLKCFEEPDVEIDPKNVDLEINYHKYHYLATKAGLKAHTST</sequence>
<name>A0ABY6CJZ8_9BACT</name>
<accession>A0ABY6CJZ8</accession>
<reference evidence="1" key="1">
    <citation type="submission" date="2022-09" db="EMBL/GenBank/DDBJ databases">
        <title>Comparative genomics and taxonomic characterization of three novel marine species of genus Reichenbachiella exhibiting antioxidant and polysaccharide degradation activities.</title>
        <authorList>
            <person name="Muhammad N."/>
            <person name="Lee Y.-J."/>
            <person name="Ko J."/>
            <person name="Kim S.-G."/>
        </authorList>
    </citation>
    <scope>NUCLEOTIDE SEQUENCE</scope>
    <source>
        <strain evidence="1">BKB1-1</strain>
    </source>
</reference>